<dbReference type="GO" id="GO:0045174">
    <property type="term" value="F:glutathione dehydrogenase (ascorbate) activity"/>
    <property type="evidence" value="ECO:0007669"/>
    <property type="project" value="UniProtKB-EC"/>
</dbReference>
<comment type="caution">
    <text evidence="5">The sequence shown here is derived from an EMBL/GenBank/DDBJ whole genome shotgun (WGS) entry which is preliminary data.</text>
</comment>
<dbReference type="GO" id="GO:0033355">
    <property type="term" value="P:ascorbate glutathione cycle"/>
    <property type="evidence" value="ECO:0007669"/>
    <property type="project" value="InterPro"/>
</dbReference>
<evidence type="ECO:0000256" key="1">
    <source>
        <dbReference type="ARBA" id="ARBA00022679"/>
    </source>
</evidence>
<feature type="domain" description="GST N-terminal" evidence="4">
    <location>
        <begin position="68"/>
        <end position="130"/>
    </location>
</feature>
<proteinExistence type="inferred from homology"/>
<keyword evidence="1 5" id="KW-0808">Transferase</keyword>
<dbReference type="Pfam" id="PF13409">
    <property type="entry name" value="GST_N_2"/>
    <property type="match status" value="1"/>
</dbReference>
<dbReference type="Gene3D" id="1.20.1050.10">
    <property type="match status" value="1"/>
</dbReference>
<evidence type="ECO:0000256" key="2">
    <source>
        <dbReference type="ARBA" id="ARBA00024194"/>
    </source>
</evidence>
<reference evidence="5 6" key="1">
    <citation type="journal article" date="2018" name="Mol. Biol. Evol.">
        <title>Analysis of the draft genome of the red seaweed Gracilariopsis chorda provides insights into genome size evolution in Rhodophyta.</title>
        <authorList>
            <person name="Lee J."/>
            <person name="Yang E.C."/>
            <person name="Graf L."/>
            <person name="Yang J.H."/>
            <person name="Qiu H."/>
            <person name="Zel Zion U."/>
            <person name="Chan C.X."/>
            <person name="Stephens T.G."/>
            <person name="Weber A.P.M."/>
            <person name="Boo G.H."/>
            <person name="Boo S.M."/>
            <person name="Kim K.M."/>
            <person name="Shin Y."/>
            <person name="Jung M."/>
            <person name="Lee S.J."/>
            <person name="Yim H.S."/>
            <person name="Lee J.H."/>
            <person name="Bhattacharya D."/>
            <person name="Yoon H.S."/>
        </authorList>
    </citation>
    <scope>NUCLEOTIDE SEQUENCE [LARGE SCALE GENOMIC DNA]</scope>
    <source>
        <strain evidence="5 6">SKKU-2015</strain>
        <tissue evidence="5">Whole body</tissue>
    </source>
</reference>
<comment type="similarity">
    <text evidence="2">Belongs to the GST superfamily. DHAR family.</text>
</comment>
<dbReference type="Proteomes" id="UP000247409">
    <property type="component" value="Unassembled WGS sequence"/>
</dbReference>
<dbReference type="InterPro" id="IPR004045">
    <property type="entry name" value="Glutathione_S-Trfase_N"/>
</dbReference>
<evidence type="ECO:0000313" key="6">
    <source>
        <dbReference type="Proteomes" id="UP000247409"/>
    </source>
</evidence>
<accession>A0A2V3IR01</accession>
<dbReference type="GO" id="GO:0016740">
    <property type="term" value="F:transferase activity"/>
    <property type="evidence" value="ECO:0007669"/>
    <property type="project" value="UniProtKB-KW"/>
</dbReference>
<dbReference type="Gene3D" id="3.40.30.10">
    <property type="entry name" value="Glutaredoxin"/>
    <property type="match status" value="1"/>
</dbReference>
<dbReference type="AlphaFoldDB" id="A0A2V3IR01"/>
<dbReference type="OrthoDB" id="1935530at2759"/>
<dbReference type="SUPFAM" id="SSF52833">
    <property type="entry name" value="Thioredoxin-like"/>
    <property type="match status" value="1"/>
</dbReference>
<dbReference type="EMBL" id="NBIV01000088">
    <property type="protein sequence ID" value="PXF44523.1"/>
    <property type="molecule type" value="Genomic_DNA"/>
</dbReference>
<evidence type="ECO:0000259" key="4">
    <source>
        <dbReference type="Pfam" id="PF13409"/>
    </source>
</evidence>
<dbReference type="PANTHER" id="PTHR44420:SF2">
    <property type="entry name" value="GLUTATHIONE S-TRANSFERASE DHAR2-RELATED"/>
    <property type="match status" value="1"/>
</dbReference>
<comment type="catalytic activity">
    <reaction evidence="3">
        <text>L-dehydroascorbate + 2 glutathione = glutathione disulfide + L-ascorbate</text>
        <dbReference type="Rhea" id="RHEA:24424"/>
        <dbReference type="ChEBI" id="CHEBI:38290"/>
        <dbReference type="ChEBI" id="CHEBI:57925"/>
        <dbReference type="ChEBI" id="CHEBI:58297"/>
        <dbReference type="ChEBI" id="CHEBI:58539"/>
        <dbReference type="EC" id="1.8.5.1"/>
    </reaction>
</comment>
<dbReference type="Pfam" id="PF13410">
    <property type="entry name" value="GST_C_2"/>
    <property type="match status" value="1"/>
</dbReference>
<dbReference type="STRING" id="448386.A0A2V3IR01"/>
<gene>
    <name evidence="5" type="ORF">BWQ96_05701</name>
</gene>
<protein>
    <submittedName>
        <fullName evidence="5">Glutathione S-transferase DHAR1, mitochondrial</fullName>
    </submittedName>
</protein>
<name>A0A2V3IR01_9FLOR</name>
<dbReference type="GO" id="GO:0016020">
    <property type="term" value="C:membrane"/>
    <property type="evidence" value="ECO:0007669"/>
    <property type="project" value="UniProtKB-SubCell"/>
</dbReference>
<dbReference type="PANTHER" id="PTHR44420">
    <property type="entry name" value="GLUTATHIONE S-TRANSFERASE DHAR2-RELATED"/>
    <property type="match status" value="1"/>
</dbReference>
<evidence type="ECO:0000256" key="3">
    <source>
        <dbReference type="ARBA" id="ARBA00049544"/>
    </source>
</evidence>
<dbReference type="SUPFAM" id="SSF47616">
    <property type="entry name" value="GST C-terminal domain-like"/>
    <property type="match status" value="1"/>
</dbReference>
<dbReference type="InterPro" id="IPR044627">
    <property type="entry name" value="DHAR1/2/3/4"/>
</dbReference>
<sequence>MLIRTAFLTPAPLGKCANRATTSVTAKKKIPLSVTRRRSATMSSAPTPPSGKMLFAKAGPDGTTLGDCPFSQKANLALRFNGVKFDVHCINLSDKPQWFKDLTEAASTPVFQEADTVLEDSDKIVRHADAIGTAEAKLVRENEPLWNDATAAVGAVFKPFVTLMKNRDVSKEEQLRQDLDSALQKVEHILAQTGAPFLLGEHVSALDCDVAPKLQHIMVAASHYKKYNVPTSCERLPHYMQRMRQTAAWRQSACADQVIVWGWSKLFK</sequence>
<evidence type="ECO:0000313" key="5">
    <source>
        <dbReference type="EMBL" id="PXF44523.1"/>
    </source>
</evidence>
<organism evidence="5 6">
    <name type="scientific">Gracilariopsis chorda</name>
    <dbReference type="NCBI Taxonomy" id="448386"/>
    <lineage>
        <taxon>Eukaryota</taxon>
        <taxon>Rhodophyta</taxon>
        <taxon>Florideophyceae</taxon>
        <taxon>Rhodymeniophycidae</taxon>
        <taxon>Gracilariales</taxon>
        <taxon>Gracilariaceae</taxon>
        <taxon>Gracilariopsis</taxon>
    </lineage>
</organism>
<dbReference type="InterPro" id="IPR036282">
    <property type="entry name" value="Glutathione-S-Trfase_C_sf"/>
</dbReference>
<keyword evidence="6" id="KW-1185">Reference proteome</keyword>
<dbReference type="InterPro" id="IPR036249">
    <property type="entry name" value="Thioredoxin-like_sf"/>
</dbReference>